<accession>A0ABT0RNS0</accession>
<dbReference type="EMBL" id="JAMGBD010000002">
    <property type="protein sequence ID" value="MCL6684286.1"/>
    <property type="molecule type" value="Genomic_DNA"/>
</dbReference>
<evidence type="ECO:0000256" key="1">
    <source>
        <dbReference type="SAM" id="SignalP"/>
    </source>
</evidence>
<dbReference type="Proteomes" id="UP001165363">
    <property type="component" value="Unassembled WGS sequence"/>
</dbReference>
<dbReference type="RefSeq" id="WP_249848705.1">
    <property type="nucleotide sequence ID" value="NZ_JAMGBD010000002.1"/>
</dbReference>
<feature type="signal peptide" evidence="1">
    <location>
        <begin position="1"/>
        <end position="23"/>
    </location>
</feature>
<evidence type="ECO:0000313" key="3">
    <source>
        <dbReference type="Proteomes" id="UP001165363"/>
    </source>
</evidence>
<keyword evidence="3" id="KW-1185">Reference proteome</keyword>
<proteinExistence type="predicted"/>
<comment type="caution">
    <text evidence="2">The sequence shown here is derived from an EMBL/GenBank/DDBJ whole genome shotgun (WGS) entry which is preliminary data.</text>
</comment>
<organism evidence="2 3">
    <name type="scientific">Sphingomonas alba</name>
    <dbReference type="NCBI Taxonomy" id="2908208"/>
    <lineage>
        <taxon>Bacteria</taxon>
        <taxon>Pseudomonadati</taxon>
        <taxon>Pseudomonadota</taxon>
        <taxon>Alphaproteobacteria</taxon>
        <taxon>Sphingomonadales</taxon>
        <taxon>Sphingomonadaceae</taxon>
        <taxon>Sphingomonas</taxon>
    </lineage>
</organism>
<evidence type="ECO:0000313" key="2">
    <source>
        <dbReference type="EMBL" id="MCL6684286.1"/>
    </source>
</evidence>
<feature type="chain" id="PRO_5046546138" evidence="1">
    <location>
        <begin position="24"/>
        <end position="163"/>
    </location>
</feature>
<reference evidence="2" key="1">
    <citation type="submission" date="2022-05" db="EMBL/GenBank/DDBJ databases">
        <authorList>
            <person name="Jo J.-H."/>
            <person name="Im W.-T."/>
        </authorList>
    </citation>
    <scope>NUCLEOTIDE SEQUENCE</scope>
    <source>
        <strain evidence="2">SE158</strain>
    </source>
</reference>
<protein>
    <submittedName>
        <fullName evidence="2">Uncharacterized protein</fullName>
    </submittedName>
</protein>
<gene>
    <name evidence="2" type="ORF">LZ536_10285</name>
</gene>
<name>A0ABT0RNS0_9SPHN</name>
<sequence>MRPLSFALHAVLAAAIAALAASAAAAASSDYLLTLPPGKGEVAGGKGQEVTVKTFGWGTHAGHSMLGTSDKASAGSAAYGSMGRGLDIAMVDGQPAAGPGVLMVEGSFPGCTVGKRYAGAQFAGGASRYELKDVVISNCAADGVSLDYAKVTVKGWNPEPKQD</sequence>
<keyword evidence="1" id="KW-0732">Signal</keyword>